<dbReference type="InterPro" id="IPR018961">
    <property type="entry name" value="DnaJ_homolog_subfam-C_membr-28"/>
</dbReference>
<reference evidence="2 3" key="1">
    <citation type="submission" date="2019-03" db="EMBL/GenBank/DDBJ databases">
        <title>Genomic Encyclopedia of Type Strains, Phase IV (KMG-IV): sequencing the most valuable type-strain genomes for metagenomic binning, comparative biology and taxonomic classification.</title>
        <authorList>
            <person name="Goeker M."/>
        </authorList>
    </citation>
    <scope>NUCLEOTIDE SEQUENCE [LARGE SCALE GENOMIC DNA]</scope>
    <source>
        <strain evidence="2 3">DSM 101483</strain>
    </source>
</reference>
<dbReference type="PANTHER" id="PTHR39158:SF1">
    <property type="entry name" value="DNAJ HOMOLOG SUBFAMILY C MEMBER 28"/>
    <property type="match status" value="1"/>
</dbReference>
<dbReference type="AlphaFoldDB" id="A0AA94PQK4"/>
<comment type="caution">
    <text evidence="2">The sequence shown here is derived from an EMBL/GenBank/DDBJ whole genome shotgun (WGS) entry which is preliminary data.</text>
</comment>
<dbReference type="EMBL" id="SOBK01000022">
    <property type="protein sequence ID" value="TDT80562.1"/>
    <property type="molecule type" value="Genomic_DNA"/>
</dbReference>
<evidence type="ECO:0000313" key="3">
    <source>
        <dbReference type="Proteomes" id="UP000295506"/>
    </source>
</evidence>
<evidence type="ECO:0000259" key="1">
    <source>
        <dbReference type="Pfam" id="PF09350"/>
    </source>
</evidence>
<name>A0AA94PQK4_9BACT</name>
<gene>
    <name evidence="2" type="ORF">EDC59_12220</name>
</gene>
<evidence type="ECO:0000313" key="2">
    <source>
        <dbReference type="EMBL" id="TDT80562.1"/>
    </source>
</evidence>
<dbReference type="PANTHER" id="PTHR39158">
    <property type="entry name" value="OS08G0560600 PROTEIN"/>
    <property type="match status" value="1"/>
</dbReference>
<accession>A0AA94PQK4</accession>
<dbReference type="InterPro" id="IPR052573">
    <property type="entry name" value="DnaJ_C_subfamily_28"/>
</dbReference>
<sequence length="163" mass="18896">MTPFLPTLNTPFDSPHGVWEITPMFNVTALIAEEHIRKAQEEGKFDDLEGRGLPLRPDEAANLPPELRMAYRILRSSGYLPPEITEEKEISQAIDLLEHLEDEQERYRQMQKLNVMIMQMNERRGRPVTLDNSGDYYRRIVEKVRVAENKFGKTGVKNNGNKE</sequence>
<dbReference type="Pfam" id="PF09350">
    <property type="entry name" value="DJC28_CD"/>
    <property type="match status" value="1"/>
</dbReference>
<proteinExistence type="predicted"/>
<organism evidence="2 3">
    <name type="scientific">Pseudodesulfovibrio indicus</name>
    <dbReference type="NCBI Taxonomy" id="1716143"/>
    <lineage>
        <taxon>Bacteria</taxon>
        <taxon>Pseudomonadati</taxon>
        <taxon>Thermodesulfobacteriota</taxon>
        <taxon>Desulfovibrionia</taxon>
        <taxon>Desulfovibrionales</taxon>
        <taxon>Desulfovibrionaceae</taxon>
    </lineage>
</organism>
<dbReference type="Proteomes" id="UP000295506">
    <property type="component" value="Unassembled WGS sequence"/>
</dbReference>
<protein>
    <submittedName>
        <fullName evidence="2">Uncharacterized protein DUF1992</fullName>
    </submittedName>
</protein>
<feature type="domain" description="DnaJ homologue subfamily C member 28 conserved" evidence="1">
    <location>
        <begin position="31"/>
        <end position="97"/>
    </location>
</feature>